<comment type="caution">
    <text evidence="9">The sequence shown here is derived from an EMBL/GenBank/DDBJ whole genome shotgun (WGS) entry which is preliminary data.</text>
</comment>
<keyword evidence="4 7" id="KW-0103">Bromodomain</keyword>
<dbReference type="InterPro" id="IPR038336">
    <property type="entry name" value="NET_sf"/>
</dbReference>
<keyword evidence="2" id="KW-0805">Transcription regulation</keyword>
<evidence type="ECO:0000313" key="10">
    <source>
        <dbReference type="Proteomes" id="UP000734854"/>
    </source>
</evidence>
<protein>
    <recommendedName>
        <fullName evidence="8">Bromo domain-containing protein</fullName>
    </recommendedName>
</protein>
<evidence type="ECO:0000256" key="1">
    <source>
        <dbReference type="ARBA" id="ARBA00004123"/>
    </source>
</evidence>
<dbReference type="InterPro" id="IPR052442">
    <property type="entry name" value="Env_Response_Regulator"/>
</dbReference>
<keyword evidence="6" id="KW-0539">Nucleus</keyword>
<dbReference type="PANTHER" id="PTHR46136:SF19">
    <property type="entry name" value="TRANSCRIPTION FACTOR GTE12"/>
    <property type="match status" value="1"/>
</dbReference>
<evidence type="ECO:0000256" key="4">
    <source>
        <dbReference type="ARBA" id="ARBA00023117"/>
    </source>
</evidence>
<accession>A0A8J5F6W5</accession>
<dbReference type="AlphaFoldDB" id="A0A8J5F6W5"/>
<keyword evidence="5" id="KW-0804">Transcription</keyword>
<evidence type="ECO:0000256" key="3">
    <source>
        <dbReference type="ARBA" id="ARBA00023054"/>
    </source>
</evidence>
<dbReference type="Gene3D" id="1.20.920.10">
    <property type="entry name" value="Bromodomain-like"/>
    <property type="match status" value="1"/>
</dbReference>
<dbReference type="Pfam" id="PF00439">
    <property type="entry name" value="Bromodomain"/>
    <property type="match status" value="1"/>
</dbReference>
<dbReference type="InterPro" id="IPR001487">
    <property type="entry name" value="Bromodomain"/>
</dbReference>
<dbReference type="PANTHER" id="PTHR46136">
    <property type="entry name" value="TRANSCRIPTION FACTOR GTE8"/>
    <property type="match status" value="1"/>
</dbReference>
<dbReference type="InterPro" id="IPR027353">
    <property type="entry name" value="NET_dom"/>
</dbReference>
<dbReference type="GO" id="GO:0005634">
    <property type="term" value="C:nucleus"/>
    <property type="evidence" value="ECO:0007669"/>
    <property type="project" value="UniProtKB-SubCell"/>
</dbReference>
<dbReference type="SUPFAM" id="SSF47370">
    <property type="entry name" value="Bromodomain"/>
    <property type="match status" value="1"/>
</dbReference>
<evidence type="ECO:0000256" key="5">
    <source>
        <dbReference type="ARBA" id="ARBA00023163"/>
    </source>
</evidence>
<evidence type="ECO:0000256" key="7">
    <source>
        <dbReference type="PROSITE-ProRule" id="PRU00035"/>
    </source>
</evidence>
<sequence>MVPEKSDTRSAITGVSKGAALGIWDAKDEGTCEKMDSTKTRECAITLKVLMNHPVGWVFNQPVDPVKLKIPDYFSIISKPMDLGTIKHRLGSKQYLSTSQFAADVRLTFSNAMRYNPPGNEVHIMAKKLNKMFNVKWKLLEAKWKKESMDIPLSVTSIMERKQDLQKRSSTISFLKRTMTSAEKLKLKKEISKLSVKEVPPRLLTLLRSKHIIKQVRDLGEVDVDLFDEGTLWELYQATKSCFDATEMKKCAGRPPQDSYKGTHDAVPQANLVDKPMSPSACKRCVNRPTCNPCNHFSRPSSSELGSERPSGGHFFPHSPTYDVDCRRTSIGHYVELAGVDLRKKDTVHSHPLPLTTPGIVLEADIGFPYEEQWSPSKALRAASLRSRFADTILKAQHQSLGEKVDPVKLQQEREEIEKLQQQEKARIKAKIKAAEFAAKMKAEAKVKSQREAARLALQKMEKTVQIDNSHLLQDLEKFGWYLPRLSDMPHEKSYNFVLDREVPPPCHSNPLEQLGLFMKKDDIDEVDDWISETAIADVEEGEIYFG</sequence>
<reference evidence="9 10" key="1">
    <citation type="submission" date="2020-08" db="EMBL/GenBank/DDBJ databases">
        <title>Plant Genome Project.</title>
        <authorList>
            <person name="Zhang R.-G."/>
        </authorList>
    </citation>
    <scope>NUCLEOTIDE SEQUENCE [LARGE SCALE GENOMIC DNA]</scope>
    <source>
        <tissue evidence="9">Rhizome</tissue>
    </source>
</reference>
<keyword evidence="10" id="KW-1185">Reference proteome</keyword>
<dbReference type="Pfam" id="PF17035">
    <property type="entry name" value="BET"/>
    <property type="match status" value="1"/>
</dbReference>
<dbReference type="EMBL" id="JACMSC010000017">
    <property type="protein sequence ID" value="KAG6480437.1"/>
    <property type="molecule type" value="Genomic_DNA"/>
</dbReference>
<evidence type="ECO:0000259" key="8">
    <source>
        <dbReference type="PROSITE" id="PS50014"/>
    </source>
</evidence>
<evidence type="ECO:0000256" key="6">
    <source>
        <dbReference type="ARBA" id="ARBA00023242"/>
    </source>
</evidence>
<dbReference type="Gene3D" id="1.20.1270.220">
    <property type="match status" value="1"/>
</dbReference>
<dbReference type="InterPro" id="IPR036427">
    <property type="entry name" value="Bromodomain-like_sf"/>
</dbReference>
<dbReference type="PRINTS" id="PR00503">
    <property type="entry name" value="BROMODOMAIN"/>
</dbReference>
<name>A0A8J5F6W5_ZINOF</name>
<dbReference type="PROSITE" id="PS50014">
    <property type="entry name" value="BROMODOMAIN_2"/>
    <property type="match status" value="1"/>
</dbReference>
<feature type="domain" description="Bromo" evidence="8">
    <location>
        <begin position="51"/>
        <end position="123"/>
    </location>
</feature>
<evidence type="ECO:0000313" key="9">
    <source>
        <dbReference type="EMBL" id="KAG6480437.1"/>
    </source>
</evidence>
<organism evidence="9 10">
    <name type="scientific">Zingiber officinale</name>
    <name type="common">Ginger</name>
    <name type="synonym">Amomum zingiber</name>
    <dbReference type="NCBI Taxonomy" id="94328"/>
    <lineage>
        <taxon>Eukaryota</taxon>
        <taxon>Viridiplantae</taxon>
        <taxon>Streptophyta</taxon>
        <taxon>Embryophyta</taxon>
        <taxon>Tracheophyta</taxon>
        <taxon>Spermatophyta</taxon>
        <taxon>Magnoliopsida</taxon>
        <taxon>Liliopsida</taxon>
        <taxon>Zingiberales</taxon>
        <taxon>Zingiberaceae</taxon>
        <taxon>Zingiber</taxon>
    </lineage>
</organism>
<keyword evidence="3" id="KW-0175">Coiled coil</keyword>
<dbReference type="InterPro" id="IPR037377">
    <property type="entry name" value="GTE_bromo"/>
</dbReference>
<dbReference type="CDD" id="cd05506">
    <property type="entry name" value="Bromo_plant1"/>
    <property type="match status" value="1"/>
</dbReference>
<dbReference type="Proteomes" id="UP000734854">
    <property type="component" value="Unassembled WGS sequence"/>
</dbReference>
<comment type="subcellular location">
    <subcellularLocation>
        <location evidence="1">Nucleus</location>
    </subcellularLocation>
</comment>
<proteinExistence type="predicted"/>
<gene>
    <name evidence="9" type="ORF">ZIOFF_063937</name>
</gene>
<evidence type="ECO:0000256" key="2">
    <source>
        <dbReference type="ARBA" id="ARBA00023015"/>
    </source>
</evidence>
<dbReference type="SMART" id="SM00297">
    <property type="entry name" value="BROMO"/>
    <property type="match status" value="1"/>
</dbReference>